<dbReference type="SMART" id="SM00382">
    <property type="entry name" value="AAA"/>
    <property type="match status" value="1"/>
</dbReference>
<dbReference type="SUPFAM" id="SSF52540">
    <property type="entry name" value="P-loop containing nucleoside triphosphate hydrolases"/>
    <property type="match status" value="1"/>
</dbReference>
<gene>
    <name evidence="5" type="ordered locus">Tter_2441</name>
</gene>
<keyword evidence="6" id="KW-1185">Reference proteome</keyword>
<dbReference type="Proteomes" id="UP000000323">
    <property type="component" value="Chromosome 2"/>
</dbReference>
<evidence type="ECO:0000256" key="1">
    <source>
        <dbReference type="ARBA" id="ARBA00022448"/>
    </source>
</evidence>
<organism evidence="5 6">
    <name type="scientific">Thermobaculum terrenum (strain ATCC BAA-798 / CCMEE 7001 / YNP1)</name>
    <dbReference type="NCBI Taxonomy" id="525904"/>
    <lineage>
        <taxon>Bacteria</taxon>
        <taxon>Bacillati</taxon>
        <taxon>Chloroflexota</taxon>
        <taxon>Chloroflexia</taxon>
        <taxon>Candidatus Thermobaculales</taxon>
        <taxon>Candidatus Thermobaculaceae</taxon>
        <taxon>Thermobaculum</taxon>
    </lineage>
</organism>
<feature type="domain" description="ABC transporter" evidence="4">
    <location>
        <begin position="5"/>
        <end position="234"/>
    </location>
</feature>
<reference evidence="6" key="1">
    <citation type="journal article" date="2010" name="Stand. Genomic Sci.">
        <title>Complete genome sequence of 'Thermobaculum terrenum' type strain (YNP1).</title>
        <authorList>
            <person name="Kiss H."/>
            <person name="Cleland D."/>
            <person name="Lapidus A."/>
            <person name="Lucas S."/>
            <person name="Glavina Del Rio T."/>
            <person name="Nolan M."/>
            <person name="Tice H."/>
            <person name="Han C."/>
            <person name="Goodwin L."/>
            <person name="Pitluck S."/>
            <person name="Liolios K."/>
            <person name="Ivanova N."/>
            <person name="Mavromatis K."/>
            <person name="Ovchinnikova G."/>
            <person name="Pati A."/>
            <person name="Chen A."/>
            <person name="Palaniappan K."/>
            <person name="Land M."/>
            <person name="Hauser L."/>
            <person name="Chang Y."/>
            <person name="Jeffries C."/>
            <person name="Lu M."/>
            <person name="Brettin T."/>
            <person name="Detter J."/>
            <person name="Goker M."/>
            <person name="Tindall B."/>
            <person name="Beck B."/>
            <person name="McDermott T."/>
            <person name="Woyke T."/>
            <person name="Bristow J."/>
            <person name="Eisen J."/>
            <person name="Markowitz V."/>
            <person name="Hugenholtz P."/>
            <person name="Kyrpides N."/>
            <person name="Klenk H."/>
            <person name="Cheng J."/>
        </authorList>
    </citation>
    <scope>NUCLEOTIDE SEQUENCE [LARGE SCALE GENOMIC DNA]</scope>
    <source>
        <strain evidence="6">ATCC BAA-798 / YNP1</strain>
    </source>
</reference>
<dbReference type="GO" id="GO:0005524">
    <property type="term" value="F:ATP binding"/>
    <property type="evidence" value="ECO:0007669"/>
    <property type="project" value="UniProtKB-KW"/>
</dbReference>
<evidence type="ECO:0000313" key="6">
    <source>
        <dbReference type="Proteomes" id="UP000000323"/>
    </source>
</evidence>
<sequence>MEGAVLAQGLTKRYGRNLAVDGIDLVLREGEIVGLLGPNGAGKTTTVGMLTGLLRPTAGRVRICGHDPEREPIVVKRLIGYVPDEPYLYEKLTGREFVTLMAELYRVRGPVAAMVDELLERFGLREVADSQIGSYSRGMREKVALCGQLVHQPQVLFLDEPTVGLDPRSARLLKDTLRAMADEGRTVLICTHILEMAEQICDRVAILDRGRIVAQGSLEELRDAARAGEDATLEDVFLRLTQEAEGVPEA</sequence>
<dbReference type="GO" id="GO:0016887">
    <property type="term" value="F:ATP hydrolysis activity"/>
    <property type="evidence" value="ECO:0007669"/>
    <property type="project" value="InterPro"/>
</dbReference>
<evidence type="ECO:0000256" key="2">
    <source>
        <dbReference type="ARBA" id="ARBA00022741"/>
    </source>
</evidence>
<proteinExistence type="predicted"/>
<keyword evidence="2" id="KW-0547">Nucleotide-binding</keyword>
<dbReference type="PANTHER" id="PTHR42939:SF1">
    <property type="entry name" value="ABC TRANSPORTER ATP-BINDING PROTEIN ALBC-RELATED"/>
    <property type="match status" value="1"/>
</dbReference>
<dbReference type="AlphaFoldDB" id="D1CHW4"/>
<dbReference type="EMBL" id="CP001826">
    <property type="protein sequence ID" value="ACZ43335.1"/>
    <property type="molecule type" value="Genomic_DNA"/>
</dbReference>
<dbReference type="STRING" id="525904.Tter_2441"/>
<dbReference type="InterPro" id="IPR051782">
    <property type="entry name" value="ABC_Transporter_VariousFunc"/>
</dbReference>
<dbReference type="HOGENOM" id="CLU_000604_1_2_0"/>
<dbReference type="Pfam" id="PF00005">
    <property type="entry name" value="ABC_tran"/>
    <property type="match status" value="1"/>
</dbReference>
<evidence type="ECO:0000259" key="4">
    <source>
        <dbReference type="PROSITE" id="PS50893"/>
    </source>
</evidence>
<evidence type="ECO:0000256" key="3">
    <source>
        <dbReference type="ARBA" id="ARBA00022840"/>
    </source>
</evidence>
<keyword evidence="1" id="KW-0813">Transport</keyword>
<dbReference type="CDD" id="cd03230">
    <property type="entry name" value="ABC_DR_subfamily_A"/>
    <property type="match status" value="1"/>
</dbReference>
<protein>
    <submittedName>
        <fullName evidence="5">ABC transporter related protein</fullName>
    </submittedName>
</protein>
<dbReference type="InterPro" id="IPR003593">
    <property type="entry name" value="AAA+_ATPase"/>
</dbReference>
<dbReference type="PANTHER" id="PTHR42939">
    <property type="entry name" value="ABC TRANSPORTER ATP-BINDING PROTEIN ALBC-RELATED"/>
    <property type="match status" value="1"/>
</dbReference>
<dbReference type="RefSeq" id="WP_012876366.1">
    <property type="nucleotide sequence ID" value="NC_013526.1"/>
</dbReference>
<dbReference type="OrthoDB" id="9775135at2"/>
<dbReference type="eggNOG" id="COG1131">
    <property type="taxonomic scope" value="Bacteria"/>
</dbReference>
<keyword evidence="3" id="KW-0067">ATP-binding</keyword>
<dbReference type="KEGG" id="ttr:Tter_2441"/>
<dbReference type="Gene3D" id="3.40.50.300">
    <property type="entry name" value="P-loop containing nucleotide triphosphate hydrolases"/>
    <property type="match status" value="1"/>
</dbReference>
<dbReference type="InterPro" id="IPR003439">
    <property type="entry name" value="ABC_transporter-like_ATP-bd"/>
</dbReference>
<evidence type="ECO:0000313" key="5">
    <source>
        <dbReference type="EMBL" id="ACZ43335.1"/>
    </source>
</evidence>
<dbReference type="PROSITE" id="PS50893">
    <property type="entry name" value="ABC_TRANSPORTER_2"/>
    <property type="match status" value="1"/>
</dbReference>
<name>D1CHW4_THET1</name>
<accession>D1CHW4</accession>
<dbReference type="InterPro" id="IPR027417">
    <property type="entry name" value="P-loop_NTPase"/>
</dbReference>